<keyword evidence="2 3" id="KW-0732">Signal</keyword>
<accession>A0A939B3T4</accession>
<name>A0A939B3T4_9BACT</name>
<dbReference type="Gene3D" id="3.20.20.370">
    <property type="entry name" value="Glycoside hydrolase/deacetylase"/>
    <property type="match status" value="1"/>
</dbReference>
<evidence type="ECO:0000256" key="3">
    <source>
        <dbReference type="SAM" id="SignalP"/>
    </source>
</evidence>
<keyword evidence="6" id="KW-1185">Reference proteome</keyword>
<evidence type="ECO:0000256" key="2">
    <source>
        <dbReference type="ARBA" id="ARBA00022729"/>
    </source>
</evidence>
<evidence type="ECO:0000313" key="5">
    <source>
        <dbReference type="EMBL" id="MBM6660372.1"/>
    </source>
</evidence>
<proteinExistence type="predicted"/>
<dbReference type="InterPro" id="IPR051398">
    <property type="entry name" value="Polysacch_Deacetylase"/>
</dbReference>
<comment type="caution">
    <text evidence="5">The sequence shown here is derived from an EMBL/GenBank/DDBJ whole genome shotgun (WGS) entry which is preliminary data.</text>
</comment>
<dbReference type="RefSeq" id="WP_205107060.1">
    <property type="nucleotide sequence ID" value="NZ_JACJJL010000001.1"/>
</dbReference>
<reference evidence="5 6" key="1">
    <citation type="journal article" date="2021" name="Sci. Rep.">
        <title>The distribution of antibiotic resistance genes in chicken gut microbiota commensals.</title>
        <authorList>
            <person name="Juricova H."/>
            <person name="Matiasovicova J."/>
            <person name="Kubasova T."/>
            <person name="Cejkova D."/>
            <person name="Rychlik I."/>
        </authorList>
    </citation>
    <scope>NUCLEOTIDE SEQUENCE [LARGE SCALE GENOMIC DNA]</scope>
    <source>
        <strain evidence="5 6">An819</strain>
    </source>
</reference>
<dbReference type="PANTHER" id="PTHR34216:SF3">
    <property type="entry name" value="POLY-BETA-1,6-N-ACETYL-D-GLUCOSAMINE N-DEACETYLASE"/>
    <property type="match status" value="1"/>
</dbReference>
<dbReference type="CDD" id="cd10970">
    <property type="entry name" value="CE4_DAC_u1_6s"/>
    <property type="match status" value="1"/>
</dbReference>
<dbReference type="GO" id="GO:0005576">
    <property type="term" value="C:extracellular region"/>
    <property type="evidence" value="ECO:0007669"/>
    <property type="project" value="UniProtKB-SubCell"/>
</dbReference>
<dbReference type="PANTHER" id="PTHR34216">
    <property type="match status" value="1"/>
</dbReference>
<evidence type="ECO:0000256" key="1">
    <source>
        <dbReference type="ARBA" id="ARBA00004613"/>
    </source>
</evidence>
<protein>
    <submittedName>
        <fullName evidence="5">Polysaccharide deacetylase family protein</fullName>
    </submittedName>
</protein>
<dbReference type="Proteomes" id="UP000764045">
    <property type="component" value="Unassembled WGS sequence"/>
</dbReference>
<dbReference type="GO" id="GO:0016810">
    <property type="term" value="F:hydrolase activity, acting on carbon-nitrogen (but not peptide) bonds"/>
    <property type="evidence" value="ECO:0007669"/>
    <property type="project" value="InterPro"/>
</dbReference>
<gene>
    <name evidence="5" type="ORF">H6B30_01135</name>
</gene>
<comment type="subcellular location">
    <subcellularLocation>
        <location evidence="1">Secreted</location>
    </subcellularLocation>
</comment>
<feature type="chain" id="PRO_5037164192" evidence="3">
    <location>
        <begin position="20"/>
        <end position="311"/>
    </location>
</feature>
<dbReference type="Pfam" id="PF01522">
    <property type="entry name" value="Polysacc_deac_1"/>
    <property type="match status" value="1"/>
</dbReference>
<evidence type="ECO:0000313" key="6">
    <source>
        <dbReference type="Proteomes" id="UP000764045"/>
    </source>
</evidence>
<dbReference type="InterPro" id="IPR011330">
    <property type="entry name" value="Glyco_hydro/deAcase_b/a-brl"/>
</dbReference>
<feature type="domain" description="NodB homology" evidence="4">
    <location>
        <begin position="33"/>
        <end position="311"/>
    </location>
</feature>
<evidence type="ECO:0000259" key="4">
    <source>
        <dbReference type="PROSITE" id="PS51677"/>
    </source>
</evidence>
<dbReference type="AlphaFoldDB" id="A0A939B3T4"/>
<dbReference type="InterPro" id="IPR002509">
    <property type="entry name" value="NODB_dom"/>
</dbReference>
<dbReference type="GO" id="GO:0005975">
    <property type="term" value="P:carbohydrate metabolic process"/>
    <property type="evidence" value="ECO:0007669"/>
    <property type="project" value="InterPro"/>
</dbReference>
<dbReference type="EMBL" id="JACJJL010000001">
    <property type="protein sequence ID" value="MBM6660372.1"/>
    <property type="molecule type" value="Genomic_DNA"/>
</dbReference>
<organism evidence="5 6">
    <name type="scientific">Marseilla massiliensis</name>
    <dbReference type="NCBI Taxonomy" id="1841864"/>
    <lineage>
        <taxon>Bacteria</taxon>
        <taxon>Pseudomonadati</taxon>
        <taxon>Bacteroidota</taxon>
        <taxon>Bacteroidia</taxon>
        <taxon>Bacteroidales</taxon>
        <taxon>Prevotellaceae</taxon>
        <taxon>Marseilla</taxon>
    </lineage>
</organism>
<dbReference type="SUPFAM" id="SSF88713">
    <property type="entry name" value="Glycoside hydrolase/deacetylase"/>
    <property type="match status" value="1"/>
</dbReference>
<sequence length="311" mass="34439">MVKKAFLMVLAAWAGAATAQEVHVAKYYGDRRAAVTYTFDDGLLEHYTRVFPELRKRGLKATFGIIGSKVGRDMKGTPCLTWAMLREMAADGQEIASHGWEHRNVTTLGPEALRHEIERNDSAIRDSVGAFPLTFFYPGNRKDSLAVARCEAGRVGSRLRQVSMGSKRDSAWMRRWADALVERGEWGIAMTHGITTGYDALGDPSRFWEHLDYVASLRDSLWVGTLAEVTAYVRERDNVRLDTVRRPGGIVVTPRLAPGLAECRHPLTLVVLSGRPVRAVQGGRPLSVSVRAGKSLVDFDPHGGEILIEEI</sequence>
<feature type="signal peptide" evidence="3">
    <location>
        <begin position="1"/>
        <end position="19"/>
    </location>
</feature>
<dbReference type="PROSITE" id="PS51677">
    <property type="entry name" value="NODB"/>
    <property type="match status" value="1"/>
</dbReference>